<dbReference type="Pfam" id="PF12161">
    <property type="entry name" value="HsdM_N"/>
    <property type="match status" value="1"/>
</dbReference>
<evidence type="ECO:0000256" key="4">
    <source>
        <dbReference type="ARBA" id="ARBA00022679"/>
    </source>
</evidence>
<dbReference type="InterPro" id="IPR038333">
    <property type="entry name" value="T1MK-like_N_sf"/>
</dbReference>
<evidence type="ECO:0000259" key="9">
    <source>
        <dbReference type="Pfam" id="PF12161"/>
    </source>
</evidence>
<evidence type="ECO:0000256" key="2">
    <source>
        <dbReference type="ARBA" id="ARBA00011900"/>
    </source>
</evidence>
<dbReference type="InterPro" id="IPR051537">
    <property type="entry name" value="DNA_Adenine_Mtase"/>
</dbReference>
<dbReference type="GO" id="GO:0009307">
    <property type="term" value="P:DNA restriction-modification system"/>
    <property type="evidence" value="ECO:0007669"/>
    <property type="project" value="UniProtKB-KW"/>
</dbReference>
<dbReference type="SUPFAM" id="SSF53335">
    <property type="entry name" value="S-adenosyl-L-methionine-dependent methyltransferases"/>
    <property type="match status" value="1"/>
</dbReference>
<proteinExistence type="inferred from homology"/>
<dbReference type="InterPro" id="IPR002052">
    <property type="entry name" value="DNA_methylase_N6_adenine_CS"/>
</dbReference>
<comment type="caution">
    <text evidence="10">The sequence shown here is derived from an EMBL/GenBank/DDBJ whole genome shotgun (WGS) entry which is preliminary data.</text>
</comment>
<dbReference type="EC" id="2.1.1.72" evidence="2"/>
<name>A0A4Q0XCC2_9FLAO</name>
<evidence type="ECO:0000256" key="5">
    <source>
        <dbReference type="ARBA" id="ARBA00022691"/>
    </source>
</evidence>
<comment type="similarity">
    <text evidence="1">Belongs to the N(4)/N(6)-methyltransferase family.</text>
</comment>
<protein>
    <recommendedName>
        <fullName evidence="2">site-specific DNA-methyltransferase (adenine-specific)</fullName>
        <ecNumber evidence="2">2.1.1.72</ecNumber>
    </recommendedName>
</protein>
<evidence type="ECO:0000256" key="6">
    <source>
        <dbReference type="ARBA" id="ARBA00022747"/>
    </source>
</evidence>
<dbReference type="PANTHER" id="PTHR42933">
    <property type="entry name" value="SLR6095 PROTEIN"/>
    <property type="match status" value="1"/>
</dbReference>
<dbReference type="Pfam" id="PF02384">
    <property type="entry name" value="N6_Mtase"/>
    <property type="match status" value="1"/>
</dbReference>
<dbReference type="GO" id="GO:0009007">
    <property type="term" value="F:site-specific DNA-methyltransferase (adenine-specific) activity"/>
    <property type="evidence" value="ECO:0007669"/>
    <property type="project" value="UniProtKB-EC"/>
</dbReference>
<comment type="catalytic activity">
    <reaction evidence="7">
        <text>a 2'-deoxyadenosine in DNA + S-adenosyl-L-methionine = an N(6)-methyl-2'-deoxyadenosine in DNA + S-adenosyl-L-homocysteine + H(+)</text>
        <dbReference type="Rhea" id="RHEA:15197"/>
        <dbReference type="Rhea" id="RHEA-COMP:12418"/>
        <dbReference type="Rhea" id="RHEA-COMP:12419"/>
        <dbReference type="ChEBI" id="CHEBI:15378"/>
        <dbReference type="ChEBI" id="CHEBI:57856"/>
        <dbReference type="ChEBI" id="CHEBI:59789"/>
        <dbReference type="ChEBI" id="CHEBI:90615"/>
        <dbReference type="ChEBI" id="CHEBI:90616"/>
        <dbReference type="EC" id="2.1.1.72"/>
    </reaction>
</comment>
<accession>A0A4Q0XCC2</accession>
<reference evidence="10 11" key="1">
    <citation type="submission" date="2019-01" db="EMBL/GenBank/DDBJ databases">
        <title>Genome sequence of the Antarctic species Gelidibacter gilvus ACAM 158(T).</title>
        <authorList>
            <person name="Bowman J.P."/>
        </authorList>
    </citation>
    <scope>NUCLEOTIDE SEQUENCE [LARGE SCALE GENOMIC DNA]</scope>
    <source>
        <strain evidence="10 11">IC158</strain>
    </source>
</reference>
<evidence type="ECO:0000313" key="10">
    <source>
        <dbReference type="EMBL" id="RXJ45581.1"/>
    </source>
</evidence>
<evidence type="ECO:0000259" key="8">
    <source>
        <dbReference type="Pfam" id="PF02384"/>
    </source>
</evidence>
<dbReference type="Gene3D" id="1.20.1260.30">
    <property type="match status" value="1"/>
</dbReference>
<dbReference type="RefSeq" id="WP_129018382.1">
    <property type="nucleotide sequence ID" value="NZ_SDDZ01000012.1"/>
</dbReference>
<dbReference type="InterPro" id="IPR022749">
    <property type="entry name" value="D12N6_MeTrfase_N"/>
</dbReference>
<dbReference type="PROSITE" id="PS00092">
    <property type="entry name" value="N6_MTASE"/>
    <property type="match status" value="1"/>
</dbReference>
<evidence type="ECO:0000256" key="1">
    <source>
        <dbReference type="ARBA" id="ARBA00006594"/>
    </source>
</evidence>
<keyword evidence="11" id="KW-1185">Reference proteome</keyword>
<gene>
    <name evidence="10" type="ORF">ESZ48_15310</name>
</gene>
<evidence type="ECO:0000256" key="7">
    <source>
        <dbReference type="ARBA" id="ARBA00047942"/>
    </source>
</evidence>
<keyword evidence="3 10" id="KW-0489">Methyltransferase</keyword>
<dbReference type="GO" id="GO:0032259">
    <property type="term" value="P:methylation"/>
    <property type="evidence" value="ECO:0007669"/>
    <property type="project" value="UniProtKB-KW"/>
</dbReference>
<dbReference type="EMBL" id="SDDZ01000012">
    <property type="protein sequence ID" value="RXJ45581.1"/>
    <property type="molecule type" value="Genomic_DNA"/>
</dbReference>
<organism evidence="10 11">
    <name type="scientific">Gelidibacter gilvus</name>
    <dbReference type="NCBI Taxonomy" id="59602"/>
    <lineage>
        <taxon>Bacteria</taxon>
        <taxon>Pseudomonadati</taxon>
        <taxon>Bacteroidota</taxon>
        <taxon>Flavobacteriia</taxon>
        <taxon>Flavobacteriales</taxon>
        <taxon>Flavobacteriaceae</taxon>
        <taxon>Gelidibacter</taxon>
    </lineage>
</organism>
<dbReference type="PANTHER" id="PTHR42933:SF4">
    <property type="entry name" value="TYPE I RESTRICTION ENZYME ECOKI METHYLASE SUBUNIT"/>
    <property type="match status" value="1"/>
</dbReference>
<dbReference type="InterPro" id="IPR003356">
    <property type="entry name" value="DNA_methylase_A-5"/>
</dbReference>
<evidence type="ECO:0000256" key="3">
    <source>
        <dbReference type="ARBA" id="ARBA00022603"/>
    </source>
</evidence>
<dbReference type="PRINTS" id="PR00507">
    <property type="entry name" value="N12N6MTFRASE"/>
</dbReference>
<dbReference type="OrthoDB" id="9814572at2"/>
<sequence length="515" mass="58773">MSIQNNINRITDILRRDDGISGAMHYTEQISWILFLKFLNDYENNKADEAYLESKTYNYVLREDLRWPHWACPKDEEGKLDVKQALTGDDLIDFVNDTLFPYLKAFKTTTNDPKSLTYKIGAIFEYLDNRIASGHTLREVLDIIDALDFQSSDELFELSKVYEDLLKGMGSDGGNSGEFYTPRAIIKAMVETTDIKVGDTIYDGAVGSGGFLVEAFDYLTQDGKKQKLSASDWDTIQNKTFFGQEKTSLGYVMGMMNMILHGIESPNVFKGNTLTQNIRDFQEKDRHNVILANPPFGGKEKKQIQQNFPVESNATEILFLQHFMKMLKLEGRASIIVPEGVLFQTNNAFTKVKQTLLESYNVHTIVSLPAGVFLPYSAVKTNILYFDRKGATNDIWYYDVTPPYKLTKNKPILYEHFKEFVHLFHHPKERNHTNAKIETSLRGGTTKQSVKTEDKMCNNWTVNIADIKDYDLSAKNPHKVVNVVHLSPKELLTAIKKNDMEISNLMNQIESLIDG</sequence>
<keyword evidence="6" id="KW-0680">Restriction system</keyword>
<feature type="domain" description="DNA methylase adenine-specific" evidence="8">
    <location>
        <begin position="158"/>
        <end position="437"/>
    </location>
</feature>
<feature type="domain" description="N6 adenine-specific DNA methyltransferase N-terminal" evidence="9">
    <location>
        <begin position="3"/>
        <end position="142"/>
    </location>
</feature>
<dbReference type="AlphaFoldDB" id="A0A4Q0XCC2"/>
<keyword evidence="4 10" id="KW-0808">Transferase</keyword>
<dbReference type="Proteomes" id="UP000289792">
    <property type="component" value="Unassembled WGS sequence"/>
</dbReference>
<dbReference type="InterPro" id="IPR029063">
    <property type="entry name" value="SAM-dependent_MTases_sf"/>
</dbReference>
<dbReference type="GO" id="GO:0003677">
    <property type="term" value="F:DNA binding"/>
    <property type="evidence" value="ECO:0007669"/>
    <property type="project" value="InterPro"/>
</dbReference>
<keyword evidence="5" id="KW-0949">S-adenosyl-L-methionine</keyword>
<evidence type="ECO:0000313" key="11">
    <source>
        <dbReference type="Proteomes" id="UP000289792"/>
    </source>
</evidence>
<dbReference type="GO" id="GO:0008170">
    <property type="term" value="F:N-methyltransferase activity"/>
    <property type="evidence" value="ECO:0007669"/>
    <property type="project" value="InterPro"/>
</dbReference>
<dbReference type="Gene3D" id="3.40.50.150">
    <property type="entry name" value="Vaccinia Virus protein VP39"/>
    <property type="match status" value="1"/>
</dbReference>